<keyword evidence="1" id="KW-0238">DNA-binding</keyword>
<proteinExistence type="predicted"/>
<dbReference type="EMBL" id="PNHF01000013">
    <property type="protein sequence ID" value="PMC62260.1"/>
    <property type="molecule type" value="Genomic_DNA"/>
</dbReference>
<sequence length="68" mass="7641">MTEPLLFEVDFVAAHIHIKVTQDSVHTWIEEDAPAHKGGRLLKLQTSALDEWGRRRGASTLTHHEQAG</sequence>
<dbReference type="Proteomes" id="UP000235363">
    <property type="component" value="Unassembled WGS sequence"/>
</dbReference>
<accession>A0A2N6SYX5</accession>
<protein>
    <submittedName>
        <fullName evidence="1">DNA-binding protein</fullName>
    </submittedName>
</protein>
<evidence type="ECO:0000313" key="2">
    <source>
        <dbReference type="Proteomes" id="UP000235363"/>
    </source>
</evidence>
<evidence type="ECO:0000313" key="1">
    <source>
        <dbReference type="EMBL" id="PMC62260.1"/>
    </source>
</evidence>
<dbReference type="AlphaFoldDB" id="A0A2N6SYX5"/>
<reference evidence="1 2" key="1">
    <citation type="submission" date="2017-09" db="EMBL/GenBank/DDBJ databases">
        <title>Bacterial strain isolated from the female urinary microbiota.</title>
        <authorList>
            <person name="Thomas-White K."/>
            <person name="Kumar N."/>
            <person name="Forster S."/>
            <person name="Putonti C."/>
            <person name="Lawley T."/>
            <person name="Wolfe A.J."/>
        </authorList>
    </citation>
    <scope>NUCLEOTIDE SEQUENCE [LARGE SCALE GENOMIC DNA]</scope>
    <source>
        <strain evidence="1 2">UMB0908</strain>
    </source>
</reference>
<organism evidence="1 2">
    <name type="scientific">Corynebacterium xerosis</name>
    <dbReference type="NCBI Taxonomy" id="1725"/>
    <lineage>
        <taxon>Bacteria</taxon>
        <taxon>Bacillati</taxon>
        <taxon>Actinomycetota</taxon>
        <taxon>Actinomycetes</taxon>
        <taxon>Mycobacteriales</taxon>
        <taxon>Corynebacteriaceae</taxon>
        <taxon>Corynebacterium</taxon>
    </lineage>
</organism>
<name>A0A2N6SYX5_9CORY</name>
<comment type="caution">
    <text evidence="1">The sequence shown here is derived from an EMBL/GenBank/DDBJ whole genome shotgun (WGS) entry which is preliminary data.</text>
</comment>
<gene>
    <name evidence="1" type="ORF">CJ204_06700</name>
</gene>
<dbReference type="GO" id="GO:0003677">
    <property type="term" value="F:DNA binding"/>
    <property type="evidence" value="ECO:0007669"/>
    <property type="project" value="UniProtKB-KW"/>
</dbReference>